<keyword evidence="1" id="KW-0812">Transmembrane</keyword>
<gene>
    <name evidence="2" type="ORF">PCAMFM013_S001g000057</name>
</gene>
<evidence type="ECO:0000313" key="2">
    <source>
        <dbReference type="EMBL" id="CRL17097.1"/>
    </source>
</evidence>
<accession>A0A0G4NST4</accession>
<protein>
    <submittedName>
        <fullName evidence="2">Str. FM013</fullName>
    </submittedName>
</protein>
<evidence type="ECO:0000256" key="1">
    <source>
        <dbReference type="SAM" id="Phobius"/>
    </source>
</evidence>
<dbReference type="EMBL" id="HG793134">
    <property type="protein sequence ID" value="CRL17097.1"/>
    <property type="molecule type" value="Genomic_DNA"/>
</dbReference>
<keyword evidence="3" id="KW-1185">Reference proteome</keyword>
<feature type="transmembrane region" description="Helical" evidence="1">
    <location>
        <begin position="6"/>
        <end position="27"/>
    </location>
</feature>
<evidence type="ECO:0000313" key="3">
    <source>
        <dbReference type="Proteomes" id="UP000053732"/>
    </source>
</evidence>
<name>A0A0G4NST4_PENC3</name>
<keyword evidence="1" id="KW-0472">Membrane</keyword>
<dbReference type="Proteomes" id="UP000053732">
    <property type="component" value="Unassembled WGS sequence"/>
</dbReference>
<organism evidence="2 3">
    <name type="scientific">Penicillium camemberti (strain FM 013)</name>
    <dbReference type="NCBI Taxonomy" id="1429867"/>
    <lineage>
        <taxon>Eukaryota</taxon>
        <taxon>Fungi</taxon>
        <taxon>Dikarya</taxon>
        <taxon>Ascomycota</taxon>
        <taxon>Pezizomycotina</taxon>
        <taxon>Eurotiomycetes</taxon>
        <taxon>Eurotiomycetidae</taxon>
        <taxon>Eurotiales</taxon>
        <taxon>Aspergillaceae</taxon>
        <taxon>Penicillium</taxon>
    </lineage>
</organism>
<sequence>MLTGSWPSMFGAYLLTYFLGILAIGAVNNSFGSNYILGQVNLVCILNYETQKKTWCRP</sequence>
<proteinExistence type="predicted"/>
<dbReference type="AlphaFoldDB" id="A0A0G4NST4"/>
<keyword evidence="1" id="KW-1133">Transmembrane helix</keyword>
<reference evidence="2 3" key="1">
    <citation type="journal article" date="2014" name="Nat. Commun.">
        <title>Multiple recent horizontal transfers of a large genomic region in cheese making fungi.</title>
        <authorList>
            <person name="Cheeseman K."/>
            <person name="Ropars J."/>
            <person name="Renault P."/>
            <person name="Dupont J."/>
            <person name="Gouzy J."/>
            <person name="Branca A."/>
            <person name="Abraham A.L."/>
            <person name="Ceppi M."/>
            <person name="Conseiller E."/>
            <person name="Debuchy R."/>
            <person name="Malagnac F."/>
            <person name="Goarin A."/>
            <person name="Silar P."/>
            <person name="Lacoste S."/>
            <person name="Sallet E."/>
            <person name="Bensimon A."/>
            <person name="Giraud T."/>
            <person name="Brygoo Y."/>
        </authorList>
    </citation>
    <scope>NUCLEOTIDE SEQUENCE [LARGE SCALE GENOMIC DNA]</scope>
    <source>
        <strain evidence="3">FM 013</strain>
    </source>
</reference>